<dbReference type="InterPro" id="IPR036188">
    <property type="entry name" value="FAD/NAD-bd_sf"/>
</dbReference>
<evidence type="ECO:0000256" key="1">
    <source>
        <dbReference type="ARBA" id="ARBA00001974"/>
    </source>
</evidence>
<dbReference type="CDD" id="cd03467">
    <property type="entry name" value="Rieske"/>
    <property type="match status" value="1"/>
</dbReference>
<dbReference type="SUPFAM" id="SSF55424">
    <property type="entry name" value="FAD/NAD-linked reductases, dimerisation (C-terminal) domain"/>
    <property type="match status" value="1"/>
</dbReference>
<keyword evidence="7" id="KW-0408">Iron</keyword>
<reference evidence="10 12" key="2">
    <citation type="submission" date="2020-08" db="EMBL/GenBank/DDBJ databases">
        <title>Genomic Encyclopedia of Type Strains, Phase III (KMG-III): the genomes of soil and plant-associated and newly described type strains.</title>
        <authorList>
            <person name="Whitman W."/>
        </authorList>
    </citation>
    <scope>NUCLEOTIDE SEQUENCE [LARGE SCALE GENOMIC DNA]</scope>
    <source>
        <strain evidence="10 12">CECT 8088</strain>
    </source>
</reference>
<evidence type="ECO:0000313" key="10">
    <source>
        <dbReference type="EMBL" id="MBB3174242.1"/>
    </source>
</evidence>
<dbReference type="PANTHER" id="PTHR43557">
    <property type="entry name" value="APOPTOSIS-INDUCING FACTOR 1"/>
    <property type="match status" value="1"/>
</dbReference>
<evidence type="ECO:0000256" key="7">
    <source>
        <dbReference type="ARBA" id="ARBA00023004"/>
    </source>
</evidence>
<evidence type="ECO:0000256" key="2">
    <source>
        <dbReference type="ARBA" id="ARBA00022630"/>
    </source>
</evidence>
<keyword evidence="8" id="KW-0411">Iron-sulfur</keyword>
<dbReference type="GO" id="GO:0051537">
    <property type="term" value="F:2 iron, 2 sulfur cluster binding"/>
    <property type="evidence" value="ECO:0007669"/>
    <property type="project" value="UniProtKB-KW"/>
</dbReference>
<feature type="domain" description="Rieske" evidence="9">
    <location>
        <begin position="5"/>
        <end position="100"/>
    </location>
</feature>
<keyword evidence="2" id="KW-0285">Flavoprotein</keyword>
<dbReference type="PRINTS" id="PR00411">
    <property type="entry name" value="PNDRDTASEI"/>
</dbReference>
<evidence type="ECO:0000313" key="11">
    <source>
        <dbReference type="EMBL" id="NVN29074.1"/>
    </source>
</evidence>
<dbReference type="InterPro" id="IPR050446">
    <property type="entry name" value="FAD-oxidoreductase/Apoptosis"/>
</dbReference>
<name>A0A839V3U7_9PROT</name>
<comment type="caution">
    <text evidence="10">The sequence shown here is derived from an EMBL/GenBank/DDBJ whole genome shotgun (WGS) entry which is preliminary data.</text>
</comment>
<dbReference type="GO" id="GO:0005737">
    <property type="term" value="C:cytoplasm"/>
    <property type="evidence" value="ECO:0007669"/>
    <property type="project" value="TreeGrafter"/>
</dbReference>
<dbReference type="GO" id="GO:0016651">
    <property type="term" value="F:oxidoreductase activity, acting on NAD(P)H"/>
    <property type="evidence" value="ECO:0007669"/>
    <property type="project" value="TreeGrafter"/>
</dbReference>
<evidence type="ECO:0000259" key="9">
    <source>
        <dbReference type="PROSITE" id="PS51296"/>
    </source>
</evidence>
<sequence length="515" mass="54027">MTTFASVARRDDIKPGLPLAATHGERKLVLLDDRGTLRAFDGQCPHAKAPLAKGAICSGKLICPFHKAEFDIHTGAMLAPPALAPLKQYPVRLEGDDVLVGDTPLPAPSGSEGGIGTGQHIVLAGAGAASLVAAQTLRENGFAGRITMIGPEAAPPYDRTALSKVVLAGDKPLDELPLLKPAAFFEDHAIDRVTASITRLDARHKRVELENGDALTYDAALLATGSRAAELDVPGADLPGVQMLRNRDDAAAIIDAIAANPEIAIVGGGFISIEAAASLRKRGLEVTLISSSPLPLANRFGDQVAGGIHHLLADKGVRFVTGEVIAFTGADRVDGVRVTGGHEVKAGLVLVATGARPVTEFLDGVEHDEQGGVVVSDRLLAADGLYAAGDVATAPLAATGKLARIEHWRVAEQHGRLAALNMLGRDLTLELVPFFWTFVAGKRFEYLGQAKDWDEIIVDGTPEEAKFTALVVKDGHVDAVIAAGNDTATARLLPHMNTRPDVATARAIMSGDRPH</sequence>
<evidence type="ECO:0000256" key="5">
    <source>
        <dbReference type="ARBA" id="ARBA00022827"/>
    </source>
</evidence>
<accession>A0A839V3U7</accession>
<dbReference type="EMBL" id="JACHXV010000006">
    <property type="protein sequence ID" value="MBB3174242.1"/>
    <property type="molecule type" value="Genomic_DNA"/>
</dbReference>
<dbReference type="SUPFAM" id="SSF51905">
    <property type="entry name" value="FAD/NAD(P)-binding domain"/>
    <property type="match status" value="2"/>
</dbReference>
<evidence type="ECO:0000313" key="12">
    <source>
        <dbReference type="Proteomes" id="UP000557688"/>
    </source>
</evidence>
<evidence type="ECO:0000256" key="3">
    <source>
        <dbReference type="ARBA" id="ARBA00022714"/>
    </source>
</evidence>
<comment type="cofactor">
    <cofactor evidence="1">
        <name>FAD</name>
        <dbReference type="ChEBI" id="CHEBI:57692"/>
    </cofactor>
</comment>
<dbReference type="Proteomes" id="UP000565205">
    <property type="component" value="Unassembled WGS sequence"/>
</dbReference>
<dbReference type="InterPro" id="IPR016156">
    <property type="entry name" value="FAD/NAD-linked_Rdtase_dimer_sf"/>
</dbReference>
<keyword evidence="5" id="KW-0274">FAD</keyword>
<protein>
    <submittedName>
        <fullName evidence="11">FAD-dependent oxidoreductase</fullName>
    </submittedName>
    <submittedName>
        <fullName evidence="10">NADPH-dependent 2,4-dienoyl-CoA reductase/sulfur reductase-like enzyme/nitrite reductase/ring-hydroxylating ferredoxin subunit</fullName>
    </submittedName>
</protein>
<keyword evidence="6" id="KW-0560">Oxidoreductase</keyword>
<dbReference type="InterPro" id="IPR017941">
    <property type="entry name" value="Rieske_2Fe-2S"/>
</dbReference>
<gene>
    <name evidence="10" type="ORF">FHR90_002078</name>
    <name evidence="11" type="ORF">HUK83_01775</name>
</gene>
<dbReference type="PROSITE" id="PS51296">
    <property type="entry name" value="RIESKE"/>
    <property type="match status" value="1"/>
</dbReference>
<dbReference type="Pfam" id="PF00355">
    <property type="entry name" value="Rieske"/>
    <property type="match status" value="1"/>
</dbReference>
<dbReference type="PANTHER" id="PTHR43557:SF2">
    <property type="entry name" value="RIESKE DOMAIN-CONTAINING PROTEIN-RELATED"/>
    <property type="match status" value="1"/>
</dbReference>
<dbReference type="InterPro" id="IPR036922">
    <property type="entry name" value="Rieske_2Fe-2S_sf"/>
</dbReference>
<reference evidence="11 13" key="1">
    <citation type="submission" date="2020-06" db="EMBL/GenBank/DDBJ databases">
        <title>Description of novel acetic acid bacteria.</title>
        <authorList>
            <person name="Sombolestani A."/>
        </authorList>
    </citation>
    <scope>NUCLEOTIDE SEQUENCE [LARGE SCALE GENOMIC DNA]</scope>
    <source>
        <strain evidence="11 13">LMG 26838</strain>
    </source>
</reference>
<evidence type="ECO:0000313" key="13">
    <source>
        <dbReference type="Proteomes" id="UP000565205"/>
    </source>
</evidence>
<dbReference type="Gene3D" id="2.102.10.10">
    <property type="entry name" value="Rieske [2Fe-2S] iron-sulphur domain"/>
    <property type="match status" value="1"/>
</dbReference>
<dbReference type="Gene3D" id="3.30.390.30">
    <property type="match status" value="1"/>
</dbReference>
<evidence type="ECO:0000256" key="6">
    <source>
        <dbReference type="ARBA" id="ARBA00023002"/>
    </source>
</evidence>
<dbReference type="InterPro" id="IPR023753">
    <property type="entry name" value="FAD/NAD-binding_dom"/>
</dbReference>
<dbReference type="PRINTS" id="PR00368">
    <property type="entry name" value="FADPNR"/>
</dbReference>
<keyword evidence="3" id="KW-0001">2Fe-2S</keyword>
<organism evidence="10 12">
    <name type="scientific">Endobacter medicaginis</name>
    <dbReference type="NCBI Taxonomy" id="1181271"/>
    <lineage>
        <taxon>Bacteria</taxon>
        <taxon>Pseudomonadati</taxon>
        <taxon>Pseudomonadota</taxon>
        <taxon>Alphaproteobacteria</taxon>
        <taxon>Acetobacterales</taxon>
        <taxon>Acetobacteraceae</taxon>
        <taxon>Endobacter</taxon>
    </lineage>
</organism>
<dbReference type="Gene3D" id="3.50.50.60">
    <property type="entry name" value="FAD/NAD(P)-binding domain"/>
    <property type="match status" value="2"/>
</dbReference>
<dbReference type="SUPFAM" id="SSF50022">
    <property type="entry name" value="ISP domain"/>
    <property type="match status" value="1"/>
</dbReference>
<dbReference type="RefSeq" id="WP_176621804.1">
    <property type="nucleotide sequence ID" value="NZ_JABXXQ010000011.1"/>
</dbReference>
<dbReference type="GO" id="GO:0046872">
    <property type="term" value="F:metal ion binding"/>
    <property type="evidence" value="ECO:0007669"/>
    <property type="project" value="UniProtKB-KW"/>
</dbReference>
<evidence type="ECO:0000256" key="8">
    <source>
        <dbReference type="ARBA" id="ARBA00023014"/>
    </source>
</evidence>
<evidence type="ECO:0000256" key="4">
    <source>
        <dbReference type="ARBA" id="ARBA00022723"/>
    </source>
</evidence>
<dbReference type="Proteomes" id="UP000557688">
    <property type="component" value="Unassembled WGS sequence"/>
</dbReference>
<dbReference type="EMBL" id="JABXXQ010000011">
    <property type="protein sequence ID" value="NVN29074.1"/>
    <property type="molecule type" value="Genomic_DNA"/>
</dbReference>
<dbReference type="Pfam" id="PF07992">
    <property type="entry name" value="Pyr_redox_2"/>
    <property type="match status" value="1"/>
</dbReference>
<keyword evidence="4" id="KW-0479">Metal-binding</keyword>
<proteinExistence type="predicted"/>
<dbReference type="AlphaFoldDB" id="A0A839V3U7"/>
<keyword evidence="12" id="KW-1185">Reference proteome</keyword>